<dbReference type="EMBL" id="OV170224">
    <property type="protein sequence ID" value="CAH0723464.1"/>
    <property type="molecule type" value="Genomic_DNA"/>
</dbReference>
<dbReference type="FunFam" id="2.60.40.60:FF:000033">
    <property type="entry name" value="FAT atypical cadherin 1"/>
    <property type="match status" value="1"/>
</dbReference>
<dbReference type="GO" id="GO:0008104">
    <property type="term" value="P:intracellular protein localization"/>
    <property type="evidence" value="ECO:0007669"/>
    <property type="project" value="UniProtKB-ARBA"/>
</dbReference>
<evidence type="ECO:0000256" key="10">
    <source>
        <dbReference type="ARBA" id="ARBA00023157"/>
    </source>
</evidence>
<evidence type="ECO:0000256" key="7">
    <source>
        <dbReference type="ARBA" id="ARBA00022889"/>
    </source>
</evidence>
<dbReference type="InterPro" id="IPR020894">
    <property type="entry name" value="Cadherin_CS"/>
</dbReference>
<feature type="domain" description="Cadherin" evidence="14">
    <location>
        <begin position="508"/>
        <end position="617"/>
    </location>
</feature>
<keyword evidence="4" id="KW-0732">Signal</keyword>
<evidence type="ECO:0000256" key="1">
    <source>
        <dbReference type="ARBA" id="ARBA00004251"/>
    </source>
</evidence>
<dbReference type="GO" id="GO:0034332">
    <property type="term" value="P:adherens junction organization"/>
    <property type="evidence" value="ECO:0007669"/>
    <property type="project" value="TreeGrafter"/>
</dbReference>
<accession>A0A8J9YAF5</accession>
<dbReference type="PROSITE" id="PS00232">
    <property type="entry name" value="CADHERIN_1"/>
    <property type="match status" value="7"/>
</dbReference>
<dbReference type="GO" id="GO:0016342">
    <property type="term" value="C:catenin complex"/>
    <property type="evidence" value="ECO:0007669"/>
    <property type="project" value="TreeGrafter"/>
</dbReference>
<dbReference type="InterPro" id="IPR015919">
    <property type="entry name" value="Cadherin-like_sf"/>
</dbReference>
<dbReference type="GO" id="GO:0007156">
    <property type="term" value="P:homophilic cell adhesion via plasma membrane adhesion molecules"/>
    <property type="evidence" value="ECO:0007669"/>
    <property type="project" value="InterPro"/>
</dbReference>
<feature type="domain" description="Cadherin" evidence="14">
    <location>
        <begin position="135"/>
        <end position="242"/>
    </location>
</feature>
<keyword evidence="16" id="KW-1185">Reference proteome</keyword>
<dbReference type="SMART" id="SM00112">
    <property type="entry name" value="CA"/>
    <property type="match status" value="11"/>
</dbReference>
<feature type="domain" description="Cadherin" evidence="14">
    <location>
        <begin position="723"/>
        <end position="829"/>
    </location>
</feature>
<evidence type="ECO:0000256" key="3">
    <source>
        <dbReference type="ARBA" id="ARBA00022692"/>
    </source>
</evidence>
<dbReference type="PRINTS" id="PR00205">
    <property type="entry name" value="CADHERIN"/>
</dbReference>
<dbReference type="GO" id="GO:0007163">
    <property type="term" value="P:establishment or maintenance of cell polarity"/>
    <property type="evidence" value="ECO:0007669"/>
    <property type="project" value="UniProtKB-ARBA"/>
</dbReference>
<dbReference type="FunFam" id="2.60.40.60:FF:000275">
    <property type="entry name" value="Si:dkey-30k22.7"/>
    <property type="match status" value="1"/>
</dbReference>
<keyword evidence="11" id="KW-0325">Glycoprotein</keyword>
<comment type="subcellular location">
    <subcellularLocation>
        <location evidence="1">Cell membrane</location>
        <topology evidence="1">Single-pass type I membrane protein</topology>
    </subcellularLocation>
</comment>
<keyword evidence="9 13" id="KW-0472">Membrane</keyword>
<keyword evidence="5" id="KW-0677">Repeat</keyword>
<evidence type="ECO:0000313" key="15">
    <source>
        <dbReference type="EMBL" id="CAH0723464.1"/>
    </source>
</evidence>
<sequence>MFVINLCQRQNVRINRQGCNFYPAGEYLKFVRIPENLSVGDEVLQVEVHPRKNLILQAVDREEDAHLFTYRDVNRTHVAVILAQSVDDLVDNDSPQNIVKFRLGCDFDTGDDLISAFLSVTVYIEDINDNVPIFLDTPYRISVDELTPPGLTIFKGIRAFDRDKPNTPNSEIQYSITSGDERFILESSHKPALILNKPLDFDSGDREFVLVVTASDRGSPPRSSNTTVHILVQDNDDLPPKFTHDVYRTKIPEFYPILGKRIHKELTFEPPIRAFDQDAGVAAPVRYALAAGDARGTFRLSALNGSLFLEREIDLDAETSLPGNTFVLQIQASQVDNPLKTAQARVEVEVLDLNDNLPNFEVDFYNISIVENLPNGFSVLQVMAADRDQGDNAAFSYELRDASGAFAVDARSGWLTVRDQTVLDREQHSSLRMKVYAKEKIPSVISTFTDNRLTKWRRPHKEKTTYIFPDKSASNENIEIVDTNQIMSFVTVEVTLLDANDNNPVFIPSNLYEFTVRYDTPINSEIGKVEAVDPDLGRNGLVLYDLQRTSNLTVTSPFAIEAKTGIVRVVESPLLEGRYALFVEAADSPLNPSERRYSLAVVTIDVVGDSKVDTPSFLGAPYEFWVGASAGVGASVGQLRLRAAAAAGVTYDLLHSYEEGVPFAVEERSGVITVIDELSKFDRPLYDFEAVAIIENRNMTITTNATVHVVDVNDERGVFLKGTHSPFVFHVKENLAGATIGHIFPVNGSSFSNNSGNIKFIIANQQDVANEITIGPDGTIYTQKALDREKRDMYRMTVIAEFNKGVISGAGLYQITVHVDDDNDNPPIFDMPVYEGFITENSKTGTEVKMTHRIQANDADLDQNAVFMYTLFGDGHDQFNVNEETGVVTYIGNKLDREEKSVYLLKIVARDKGSLKSEAKLTITILDENDNHPKFNQILIPFGEPIELLEVDENTSINIYSEKMNNSTGAVLKVEAKPKDKFAATNSPLFLVPESIAIGTTILKLEAIDMDTGVNGQVRYEFVSEIFMPPYAGLASASQVKRYFVINERYGHIVVARALPPESEFRLNISALDGGELSDFITIRLFIKDVNDHFPMFKKSWYNFNVEEAQYSRRVLGKVDATDADFGQNANLTYFLQPSSKDIPFEISPLNGVLSVNGVLDREKEDKYTLTVVARDNGFEKKLSSSVSVEIQVLDVNDNAPKFFAYDELLEWKHPEAHELSNHNFDSVMMLPVYKAVLEENTPIGTVVTRVYANDSDFIGNGNGLILYSLPQRKNQLNIFSIDSKEGIITTTTRLDYESQKIHNITVVASDLGSPSLSSTAIVMLTVKDIPDDVEVSDKPVFISRYYELEIEENVRTPVELVTLNLTEYYENFKMKYYILNENDTDIKKTFVIDPRNGTLYLIKSPDREVRELYEITVRAERQKISRELPHMIYPVPDDVFEGMTKFDVKVVVRIKDVNDNAPKFVTGGRPVVTAIPTNAPFGYEVIQLQATDADAGLNADIRYSLVSAGGAPFSVDARSGTVRLAGAAGGAGAGAGAGGAGQVLGFDVKATDRAGADDGRSAIVNVFTKESKKYIFCIVGKCIYAPTVHSAVREVPEAARTAMSRPCPQVYVLAESQQLVVSLRGAARAAAARRAALRAALAAAAALDVRVRRLQPGAAPDQTDLYIYAVDPVSNSIVDMEVLHKALLKQEGFLRGELAGFPVLGVGGARAAPARRALGSMELSVVALGCLVFVGACAAAFCILCVRKTRRNRHKPFSQQRLTAFSTDLTKFGGLFPSGNNQCQELNHSFSEDSYIDVVNQTMKKTCPHTAVEEFGKVHQKCVKGQFADINGKEKHERLCIKFNQRPMQKRKDPSLTSVTSSGRDSGIERCACGRADMHAEESSGCSYEDSLKSNHQIRKPRTDQRFIRRASFNHQSLDPRKYSHRRQSFSENIQKHFPFERIGSVPHIPSNSYFLRKSRNDVSEPVIDYEHSEIDDVFDTRVRDRAGFTGKERDRMVFSRPL</sequence>
<dbReference type="PANTHER" id="PTHR24027:SF438">
    <property type="entry name" value="CADHERIN 23"/>
    <property type="match status" value="1"/>
</dbReference>
<evidence type="ECO:0000256" key="6">
    <source>
        <dbReference type="ARBA" id="ARBA00022837"/>
    </source>
</evidence>
<evidence type="ECO:0000256" key="9">
    <source>
        <dbReference type="ARBA" id="ARBA00023136"/>
    </source>
</evidence>
<keyword evidence="8 13" id="KW-1133">Transmembrane helix</keyword>
<dbReference type="GO" id="GO:0000902">
    <property type="term" value="P:cell morphogenesis"/>
    <property type="evidence" value="ECO:0007669"/>
    <property type="project" value="TreeGrafter"/>
</dbReference>
<feature type="domain" description="Cadherin" evidence="14">
    <location>
        <begin position="1343"/>
        <end position="1465"/>
    </location>
</feature>
<dbReference type="SUPFAM" id="SSF49313">
    <property type="entry name" value="Cadherin-like"/>
    <property type="match status" value="12"/>
</dbReference>
<keyword evidence="6 12" id="KW-0106">Calcium</keyword>
<dbReference type="CDD" id="cd11304">
    <property type="entry name" value="Cadherin_repeat"/>
    <property type="match status" value="13"/>
</dbReference>
<dbReference type="InterPro" id="IPR039808">
    <property type="entry name" value="Cadherin"/>
</dbReference>
<dbReference type="Gene3D" id="2.60.40.60">
    <property type="entry name" value="Cadherins"/>
    <property type="match status" value="12"/>
</dbReference>
<dbReference type="InterPro" id="IPR002126">
    <property type="entry name" value="Cadherin-like_dom"/>
</dbReference>
<dbReference type="GO" id="GO:0005509">
    <property type="term" value="F:calcium ion binding"/>
    <property type="evidence" value="ECO:0007669"/>
    <property type="project" value="UniProtKB-UniRule"/>
</dbReference>
<feature type="domain" description="Cadherin" evidence="14">
    <location>
        <begin position="1098"/>
        <end position="1203"/>
    </location>
</feature>
<feature type="domain" description="Cadherin" evidence="14">
    <location>
        <begin position="649"/>
        <end position="728"/>
    </location>
</feature>
<dbReference type="OrthoDB" id="6252479at2759"/>
<feature type="domain" description="Cadherin" evidence="14">
    <location>
        <begin position="272"/>
        <end position="360"/>
    </location>
</feature>
<dbReference type="GO" id="GO:0005912">
    <property type="term" value="C:adherens junction"/>
    <property type="evidence" value="ECO:0007669"/>
    <property type="project" value="TreeGrafter"/>
</dbReference>
<evidence type="ECO:0000256" key="8">
    <source>
        <dbReference type="ARBA" id="ARBA00022989"/>
    </source>
</evidence>
<evidence type="ECO:0000256" key="5">
    <source>
        <dbReference type="ARBA" id="ARBA00022737"/>
    </source>
</evidence>
<dbReference type="Pfam" id="PF00028">
    <property type="entry name" value="Cadherin"/>
    <property type="match status" value="8"/>
</dbReference>
<protein>
    <recommendedName>
        <fullName evidence="14">Cadherin domain-containing protein</fullName>
    </recommendedName>
</protein>
<feature type="non-terminal residue" evidence="15">
    <location>
        <position position="2004"/>
    </location>
</feature>
<proteinExistence type="predicted"/>
<dbReference type="PROSITE" id="PS50268">
    <property type="entry name" value="CADHERIN_2"/>
    <property type="match status" value="12"/>
</dbReference>
<dbReference type="GO" id="GO:0008013">
    <property type="term" value="F:beta-catenin binding"/>
    <property type="evidence" value="ECO:0007669"/>
    <property type="project" value="TreeGrafter"/>
</dbReference>
<dbReference type="GO" id="GO:0044331">
    <property type="term" value="P:cell-cell adhesion mediated by cadherin"/>
    <property type="evidence" value="ECO:0007669"/>
    <property type="project" value="TreeGrafter"/>
</dbReference>
<evidence type="ECO:0000256" key="13">
    <source>
        <dbReference type="SAM" id="Phobius"/>
    </source>
</evidence>
<evidence type="ECO:0000256" key="4">
    <source>
        <dbReference type="ARBA" id="ARBA00022729"/>
    </source>
</evidence>
<feature type="domain" description="Cadherin" evidence="14">
    <location>
        <begin position="361"/>
        <end position="506"/>
    </location>
</feature>
<feature type="transmembrane region" description="Helical" evidence="13">
    <location>
        <begin position="1724"/>
        <end position="1747"/>
    </location>
</feature>
<evidence type="ECO:0000256" key="11">
    <source>
        <dbReference type="ARBA" id="ARBA00023180"/>
    </source>
</evidence>
<evidence type="ECO:0000256" key="2">
    <source>
        <dbReference type="ARBA" id="ARBA00022536"/>
    </source>
</evidence>
<gene>
    <name evidence="15" type="ORF">BINO364_LOCUS9292</name>
</gene>
<feature type="domain" description="Cadherin" evidence="14">
    <location>
        <begin position="1476"/>
        <end position="1589"/>
    </location>
</feature>
<keyword evidence="2" id="KW-0245">EGF-like domain</keyword>
<dbReference type="Proteomes" id="UP000838878">
    <property type="component" value="Chromosome 4"/>
</dbReference>
<keyword evidence="3 13" id="KW-0812">Transmembrane</keyword>
<keyword evidence="10" id="KW-1015">Disulfide bond</keyword>
<keyword evidence="7" id="KW-0130">Cell adhesion</keyword>
<dbReference type="GO" id="GO:0007043">
    <property type="term" value="P:cell-cell junction assembly"/>
    <property type="evidence" value="ECO:0007669"/>
    <property type="project" value="TreeGrafter"/>
</dbReference>
<dbReference type="GO" id="GO:0001736">
    <property type="term" value="P:establishment of planar polarity"/>
    <property type="evidence" value="ECO:0007669"/>
    <property type="project" value="UniProtKB-ARBA"/>
</dbReference>
<organism evidence="15 16">
    <name type="scientific">Brenthis ino</name>
    <name type="common">lesser marbled fritillary</name>
    <dbReference type="NCBI Taxonomy" id="405034"/>
    <lineage>
        <taxon>Eukaryota</taxon>
        <taxon>Metazoa</taxon>
        <taxon>Ecdysozoa</taxon>
        <taxon>Arthropoda</taxon>
        <taxon>Hexapoda</taxon>
        <taxon>Insecta</taxon>
        <taxon>Pterygota</taxon>
        <taxon>Neoptera</taxon>
        <taxon>Endopterygota</taxon>
        <taxon>Lepidoptera</taxon>
        <taxon>Glossata</taxon>
        <taxon>Ditrysia</taxon>
        <taxon>Papilionoidea</taxon>
        <taxon>Nymphalidae</taxon>
        <taxon>Heliconiinae</taxon>
        <taxon>Argynnini</taxon>
        <taxon>Brenthis</taxon>
    </lineage>
</organism>
<evidence type="ECO:0000259" key="14">
    <source>
        <dbReference type="PROSITE" id="PS50268"/>
    </source>
</evidence>
<reference evidence="15" key="1">
    <citation type="submission" date="2021-12" db="EMBL/GenBank/DDBJ databases">
        <authorList>
            <person name="Martin H S."/>
        </authorList>
    </citation>
    <scope>NUCLEOTIDE SEQUENCE</scope>
</reference>
<dbReference type="GO" id="GO:0016477">
    <property type="term" value="P:cell migration"/>
    <property type="evidence" value="ECO:0007669"/>
    <property type="project" value="TreeGrafter"/>
</dbReference>
<feature type="domain" description="Cadherin" evidence="14">
    <location>
        <begin position="830"/>
        <end position="935"/>
    </location>
</feature>
<evidence type="ECO:0000313" key="16">
    <source>
        <dbReference type="Proteomes" id="UP000838878"/>
    </source>
</evidence>
<dbReference type="PANTHER" id="PTHR24027">
    <property type="entry name" value="CADHERIN-23"/>
    <property type="match status" value="1"/>
</dbReference>
<dbReference type="FunFam" id="2.60.40.60:FF:000024">
    <property type="entry name" value="FAT atypical cadherin 3"/>
    <property type="match status" value="1"/>
</dbReference>
<feature type="domain" description="Cadherin" evidence="14">
    <location>
        <begin position="1230"/>
        <end position="1342"/>
    </location>
</feature>
<name>A0A8J9YAF5_9NEOP</name>
<evidence type="ECO:0000256" key="12">
    <source>
        <dbReference type="PROSITE-ProRule" id="PRU00043"/>
    </source>
</evidence>
<dbReference type="GO" id="GO:0045296">
    <property type="term" value="F:cadherin binding"/>
    <property type="evidence" value="ECO:0007669"/>
    <property type="project" value="TreeGrafter"/>
</dbReference>
<dbReference type="GO" id="GO:0016339">
    <property type="term" value="P:calcium-dependent cell-cell adhesion via plasma membrane cell adhesion molecules"/>
    <property type="evidence" value="ECO:0007669"/>
    <property type="project" value="TreeGrafter"/>
</dbReference>
<feature type="domain" description="Cadherin" evidence="14">
    <location>
        <begin position="992"/>
        <end position="1097"/>
    </location>
</feature>